<dbReference type="OrthoDB" id="2374506at2"/>
<evidence type="ECO:0000256" key="6">
    <source>
        <dbReference type="ARBA" id="ARBA00023163"/>
    </source>
</evidence>
<keyword evidence="3" id="KW-0732">Signal</keyword>
<dbReference type="PANTHER" id="PTHR30061">
    <property type="entry name" value="MALTOSE-BINDING PERIPLASMIC PROTEIN"/>
    <property type="match status" value="1"/>
</dbReference>
<dbReference type="Proteomes" id="UP000307943">
    <property type="component" value="Unassembled WGS sequence"/>
</dbReference>
<reference evidence="8 9" key="1">
    <citation type="submission" date="2019-05" db="EMBL/GenBank/DDBJ databases">
        <title>We sequenced the genome of Paenibacillus hemerocallicola KCTC 33185 for further insight into its adaptation and study the phylogeny of Paenibacillus.</title>
        <authorList>
            <person name="Narsing Rao M.P."/>
        </authorList>
    </citation>
    <scope>NUCLEOTIDE SEQUENCE [LARGE SCALE GENOMIC DNA]</scope>
    <source>
        <strain evidence="8 9">KCTC 33185</strain>
    </source>
</reference>
<evidence type="ECO:0000256" key="4">
    <source>
        <dbReference type="ARBA" id="ARBA00023015"/>
    </source>
</evidence>
<evidence type="ECO:0000313" key="8">
    <source>
        <dbReference type="EMBL" id="TNJ66286.1"/>
    </source>
</evidence>
<dbReference type="InterPro" id="IPR006059">
    <property type="entry name" value="SBP"/>
</dbReference>
<dbReference type="GO" id="GO:0015768">
    <property type="term" value="P:maltose transport"/>
    <property type="evidence" value="ECO:0007669"/>
    <property type="project" value="TreeGrafter"/>
</dbReference>
<evidence type="ECO:0000256" key="5">
    <source>
        <dbReference type="ARBA" id="ARBA00023125"/>
    </source>
</evidence>
<dbReference type="GO" id="GO:0003700">
    <property type="term" value="F:DNA-binding transcription factor activity"/>
    <property type="evidence" value="ECO:0007669"/>
    <property type="project" value="InterPro"/>
</dbReference>
<organism evidence="8 9">
    <name type="scientific">Paenibacillus hemerocallicola</name>
    <dbReference type="NCBI Taxonomy" id="1172614"/>
    <lineage>
        <taxon>Bacteria</taxon>
        <taxon>Bacillati</taxon>
        <taxon>Bacillota</taxon>
        <taxon>Bacilli</taxon>
        <taxon>Bacillales</taxon>
        <taxon>Paenibacillaceae</taxon>
        <taxon>Paenibacillus</taxon>
    </lineage>
</organism>
<keyword evidence="6" id="KW-0804">Transcription</keyword>
<dbReference type="SUPFAM" id="SSF53850">
    <property type="entry name" value="Periplasmic binding protein-like II"/>
    <property type="match status" value="1"/>
</dbReference>
<gene>
    <name evidence="8" type="ORF">FE784_11470</name>
</gene>
<dbReference type="Pfam" id="PF13416">
    <property type="entry name" value="SBP_bac_8"/>
    <property type="match status" value="1"/>
</dbReference>
<sequence length="462" mass="53423">MEDRTDRKTFRSRLDELVHTLREEIVSGHRIPGEFLPSEREFSKQYQLSNLTVRKGLELLVAEGLIYKIPRVGNKVIGPARASGPVRLQFGYYTSIPRETGIDRLLARFREMNPDIEVQAVPFTNESPDIVKQYLDNGMFDVITLNNNHFYTYLEQDWTDALEPQQPDPDIYPFLTDSFKHGDKLLVQPFIYSPVILCYNREHFRDNRIPEPDGGWSWERMFDIASQLAIPGERLGFYYHFLSANRWSVFLLQRGGAFEKEANGRIRLSGTGMMEAFRFCRDVQEHFPILSENISNGDAEQLFIQGKASVIMTSYFHLNFLQDKPVQFDISPVPHFGRPATLLMNIGLAVNRGSRQKEAAMKLVRFLTSETSQLSIRRQTYSIPALKPAAEWVGDENMYRPSRFSLFREMIASFHPFTDLGIGDKKFRTIEREVKLYWAGLESEESFCSRLELLLSPSEETL</sequence>
<dbReference type="SUPFAM" id="SSF46785">
    <property type="entry name" value="Winged helix' DNA-binding domain"/>
    <property type="match status" value="1"/>
</dbReference>
<dbReference type="RefSeq" id="WP_139602338.1">
    <property type="nucleotide sequence ID" value="NZ_VDCQ01000012.1"/>
</dbReference>
<dbReference type="EMBL" id="VDCQ01000012">
    <property type="protein sequence ID" value="TNJ66286.1"/>
    <property type="molecule type" value="Genomic_DNA"/>
</dbReference>
<dbReference type="Pfam" id="PF00392">
    <property type="entry name" value="GntR"/>
    <property type="match status" value="1"/>
</dbReference>
<dbReference type="InterPro" id="IPR036390">
    <property type="entry name" value="WH_DNA-bd_sf"/>
</dbReference>
<name>A0A5C4TCF1_9BACL</name>
<evidence type="ECO:0000256" key="2">
    <source>
        <dbReference type="ARBA" id="ARBA00022448"/>
    </source>
</evidence>
<feature type="domain" description="HTH gntR-type" evidence="7">
    <location>
        <begin position="11"/>
        <end position="79"/>
    </location>
</feature>
<evidence type="ECO:0000313" key="9">
    <source>
        <dbReference type="Proteomes" id="UP000307943"/>
    </source>
</evidence>
<dbReference type="SMART" id="SM00345">
    <property type="entry name" value="HTH_GNTR"/>
    <property type="match status" value="1"/>
</dbReference>
<dbReference type="CDD" id="cd07377">
    <property type="entry name" value="WHTH_GntR"/>
    <property type="match status" value="1"/>
</dbReference>
<dbReference type="AlphaFoldDB" id="A0A5C4TCF1"/>
<dbReference type="GO" id="GO:0055052">
    <property type="term" value="C:ATP-binding cassette (ABC) transporter complex, substrate-binding subunit-containing"/>
    <property type="evidence" value="ECO:0007669"/>
    <property type="project" value="TreeGrafter"/>
</dbReference>
<protein>
    <submittedName>
        <fullName evidence="8">Extracellular solute-binding protein</fullName>
    </submittedName>
</protein>
<evidence type="ECO:0000256" key="3">
    <source>
        <dbReference type="ARBA" id="ARBA00022729"/>
    </source>
</evidence>
<dbReference type="PRINTS" id="PR00035">
    <property type="entry name" value="HTHGNTR"/>
</dbReference>
<dbReference type="GO" id="GO:1901982">
    <property type="term" value="F:maltose binding"/>
    <property type="evidence" value="ECO:0007669"/>
    <property type="project" value="TreeGrafter"/>
</dbReference>
<dbReference type="InterPro" id="IPR000524">
    <property type="entry name" value="Tscrpt_reg_HTH_GntR"/>
</dbReference>
<accession>A0A5C4TCF1</accession>
<keyword evidence="9" id="KW-1185">Reference proteome</keyword>
<dbReference type="Gene3D" id="3.40.190.10">
    <property type="entry name" value="Periplasmic binding protein-like II"/>
    <property type="match status" value="1"/>
</dbReference>
<dbReference type="PANTHER" id="PTHR30061:SF50">
    <property type="entry name" value="MALTOSE_MALTODEXTRIN-BINDING PERIPLASMIC PROTEIN"/>
    <property type="match status" value="1"/>
</dbReference>
<proteinExistence type="inferred from homology"/>
<dbReference type="InterPro" id="IPR036388">
    <property type="entry name" value="WH-like_DNA-bd_sf"/>
</dbReference>
<dbReference type="GO" id="GO:0042956">
    <property type="term" value="P:maltodextrin transmembrane transport"/>
    <property type="evidence" value="ECO:0007669"/>
    <property type="project" value="TreeGrafter"/>
</dbReference>
<dbReference type="Gene3D" id="1.10.10.10">
    <property type="entry name" value="Winged helix-like DNA-binding domain superfamily/Winged helix DNA-binding domain"/>
    <property type="match status" value="1"/>
</dbReference>
<keyword evidence="5" id="KW-0238">DNA-binding</keyword>
<dbReference type="GO" id="GO:0003677">
    <property type="term" value="F:DNA binding"/>
    <property type="evidence" value="ECO:0007669"/>
    <property type="project" value="UniProtKB-KW"/>
</dbReference>
<evidence type="ECO:0000259" key="7">
    <source>
        <dbReference type="PROSITE" id="PS50949"/>
    </source>
</evidence>
<comment type="similarity">
    <text evidence="1">Belongs to the bacterial solute-binding protein 1 family.</text>
</comment>
<evidence type="ECO:0000256" key="1">
    <source>
        <dbReference type="ARBA" id="ARBA00008520"/>
    </source>
</evidence>
<comment type="caution">
    <text evidence="8">The sequence shown here is derived from an EMBL/GenBank/DDBJ whole genome shotgun (WGS) entry which is preliminary data.</text>
</comment>
<keyword evidence="2" id="KW-0813">Transport</keyword>
<keyword evidence="4" id="KW-0805">Transcription regulation</keyword>
<dbReference type="PROSITE" id="PS50949">
    <property type="entry name" value="HTH_GNTR"/>
    <property type="match status" value="1"/>
</dbReference>